<dbReference type="OrthoDB" id="73174at2"/>
<feature type="compositionally biased region" description="Basic and acidic residues" evidence="1">
    <location>
        <begin position="32"/>
        <end position="48"/>
    </location>
</feature>
<keyword evidence="3" id="KW-1185">Reference proteome</keyword>
<reference evidence="2 3" key="1">
    <citation type="journal article" date="1999" name="Science">
        <title>Genome sequence of the radioresistant bacterium Deinococcus radiodurans R1.</title>
        <authorList>
            <person name="White O."/>
            <person name="Eisen J.A."/>
            <person name="Heidelberg J.F."/>
            <person name="Hickey E.K."/>
            <person name="Peterson J.D."/>
            <person name="Dodson R.J."/>
            <person name="Haft D.H."/>
            <person name="Gwinn M.L."/>
            <person name="Nelson W.C."/>
            <person name="Richardson D.L."/>
            <person name="Moffat K.S."/>
            <person name="Qin H."/>
            <person name="Jiang L."/>
            <person name="Pamphile W."/>
            <person name="Crosby M."/>
            <person name="Shen M."/>
            <person name="Vamathevan J.J."/>
            <person name="Lam P."/>
            <person name="McDonald L."/>
            <person name="Utterback T."/>
            <person name="Zalewski C."/>
            <person name="Makarova K.S."/>
            <person name="Aravind L."/>
            <person name="Daly M.J."/>
            <person name="Minton K.W."/>
            <person name="Fleischmann R.D."/>
            <person name="Ketchum K.A."/>
            <person name="Nelson K.E."/>
            <person name="Salzberg S."/>
            <person name="Smith H.O."/>
            <person name="Venter J.C."/>
            <person name="Fraser C.M."/>
        </authorList>
    </citation>
    <scope>NUCLEOTIDE SEQUENCE [LARGE SCALE GENOMIC DNA]</scope>
    <source>
        <strain evidence="3">ATCC 13939 / DSM 20539 / JCM 16871 / LMG 4051 / NBRC 15346 / NCIMB 9279 / R1 / VKM B-1422</strain>
    </source>
</reference>
<name>Q9RW69_DEIRA</name>
<dbReference type="KEGG" id="dra:DR_0800"/>
<gene>
    <name evidence="2" type="ordered locus">DR_0800</name>
</gene>
<dbReference type="InParanoid" id="Q9RW69"/>
<evidence type="ECO:0000313" key="3">
    <source>
        <dbReference type="Proteomes" id="UP000002524"/>
    </source>
</evidence>
<proteinExistence type="predicted"/>
<organism evidence="2 3">
    <name type="scientific">Deinococcus radiodurans (strain ATCC 13939 / DSM 20539 / JCM 16871 / CCUG 27074 / LMG 4051 / NBRC 15346 / NCIMB 9279 / VKM B-1422 / R1)</name>
    <dbReference type="NCBI Taxonomy" id="243230"/>
    <lineage>
        <taxon>Bacteria</taxon>
        <taxon>Thermotogati</taxon>
        <taxon>Deinococcota</taxon>
        <taxon>Deinococci</taxon>
        <taxon>Deinococcales</taxon>
        <taxon>Deinococcaceae</taxon>
        <taxon>Deinococcus</taxon>
    </lineage>
</organism>
<dbReference type="Proteomes" id="UP000002524">
    <property type="component" value="Chromosome 1"/>
</dbReference>
<dbReference type="STRING" id="243230.DR_0800"/>
<dbReference type="AlphaFoldDB" id="Q9RW69"/>
<evidence type="ECO:0000256" key="1">
    <source>
        <dbReference type="SAM" id="MobiDB-lite"/>
    </source>
</evidence>
<feature type="region of interest" description="Disordered" evidence="1">
    <location>
        <begin position="1"/>
        <end position="60"/>
    </location>
</feature>
<protein>
    <submittedName>
        <fullName evidence="2">Uncharacterized protein</fullName>
    </submittedName>
</protein>
<dbReference type="PATRIC" id="fig|243230.17.peg.980"/>
<dbReference type="EnsemblBacteria" id="AAF10380">
    <property type="protein sequence ID" value="AAF10380"/>
    <property type="gene ID" value="DR_0800"/>
</dbReference>
<accession>Q9RW69</accession>
<dbReference type="HOGENOM" id="CLU_2933748_0_0_0"/>
<dbReference type="PaxDb" id="243230-DR_0800"/>
<dbReference type="EMBL" id="AE000513">
    <property type="protein sequence ID" value="AAF10380.1"/>
    <property type="molecule type" value="Genomic_DNA"/>
</dbReference>
<dbReference type="PIR" id="C75475">
    <property type="entry name" value="C75475"/>
</dbReference>
<dbReference type="GeneID" id="69517045"/>
<sequence>MTKADDNIGNTDQQEVIEEGMQGATGNVDANGMDKDMSDKEKADKLSELEDNLGGNERKQ</sequence>
<evidence type="ECO:0000313" key="2">
    <source>
        <dbReference type="EMBL" id="AAF10380.1"/>
    </source>
</evidence>
<dbReference type="RefSeq" id="WP_010887446.1">
    <property type="nucleotide sequence ID" value="NC_001263.1"/>
</dbReference>